<dbReference type="InterPro" id="IPR020904">
    <property type="entry name" value="Sc_DH/Rdtase_CS"/>
</dbReference>
<sequence>MLQTILLTGATDGIGLATAKQLATQGHHLILHGRNLDKLQLVQKQLLLLAESSKVDIVVADLSDLQDVKKLADNIKKSYNRLDVLINNAGVFKVTNAKNANNLDLRFVVNSIAPFYLTTLLSSLLGSTGRVINLSSAAQAKVDHQALIGKVNLEDMQAYAQSKLAIRLWSRGLSIKENYPTLIAVNPGSLLASKMVKEGFGIAGNDISIGADILTKLSTDKDIASHNGEYYDNDLGRYSSDIDLIEEQQMARQVIQSIESILQDLNLN</sequence>
<keyword evidence="2" id="KW-0560">Oxidoreductase</keyword>
<dbReference type="PROSITE" id="PS00061">
    <property type="entry name" value="ADH_SHORT"/>
    <property type="match status" value="1"/>
</dbReference>
<dbReference type="PRINTS" id="PR00081">
    <property type="entry name" value="GDHRDH"/>
</dbReference>
<dbReference type="PRINTS" id="PR00080">
    <property type="entry name" value="SDRFAMILY"/>
</dbReference>
<evidence type="ECO:0000313" key="4">
    <source>
        <dbReference type="EMBL" id="MEL0628965.1"/>
    </source>
</evidence>
<keyword evidence="5" id="KW-1185">Reference proteome</keyword>
<dbReference type="Gene3D" id="3.40.50.720">
    <property type="entry name" value="NAD(P)-binding Rossmann-like Domain"/>
    <property type="match status" value="1"/>
</dbReference>
<reference evidence="4 5" key="1">
    <citation type="submission" date="2024-02" db="EMBL/GenBank/DDBJ databases">
        <title>Bacteria isolated from the canopy kelp, Nereocystis luetkeana.</title>
        <authorList>
            <person name="Pfister C.A."/>
            <person name="Younker I.T."/>
            <person name="Light S.H."/>
        </authorList>
    </citation>
    <scope>NUCLEOTIDE SEQUENCE [LARGE SCALE GENOMIC DNA]</scope>
    <source>
        <strain evidence="4 5">TI.1.05</strain>
    </source>
</reference>
<evidence type="ECO:0000256" key="2">
    <source>
        <dbReference type="ARBA" id="ARBA00023002"/>
    </source>
</evidence>
<comment type="caution">
    <text evidence="4">The sequence shown here is derived from an EMBL/GenBank/DDBJ whole genome shotgun (WGS) entry which is preliminary data.</text>
</comment>
<organism evidence="4 5">
    <name type="scientific">Psychromonas aquatilis</name>
    <dbReference type="NCBI Taxonomy" id="2005072"/>
    <lineage>
        <taxon>Bacteria</taxon>
        <taxon>Pseudomonadati</taxon>
        <taxon>Pseudomonadota</taxon>
        <taxon>Gammaproteobacteria</taxon>
        <taxon>Alteromonadales</taxon>
        <taxon>Psychromonadaceae</taxon>
        <taxon>Psychromonas</taxon>
    </lineage>
</organism>
<dbReference type="PANTHER" id="PTHR24320">
    <property type="entry name" value="RETINOL DEHYDROGENASE"/>
    <property type="match status" value="1"/>
</dbReference>
<dbReference type="SUPFAM" id="SSF51735">
    <property type="entry name" value="NAD(P)-binding Rossmann-fold domains"/>
    <property type="match status" value="1"/>
</dbReference>
<comment type="similarity">
    <text evidence="1 3">Belongs to the short-chain dehydrogenases/reductases (SDR) family.</text>
</comment>
<evidence type="ECO:0000256" key="1">
    <source>
        <dbReference type="ARBA" id="ARBA00006484"/>
    </source>
</evidence>
<evidence type="ECO:0000313" key="5">
    <source>
        <dbReference type="Proteomes" id="UP001369082"/>
    </source>
</evidence>
<gene>
    <name evidence="4" type="ORF">V6256_05015</name>
</gene>
<protein>
    <submittedName>
        <fullName evidence="4">SDR family NAD(P)-dependent oxidoreductase</fullName>
    </submittedName>
</protein>
<evidence type="ECO:0000256" key="3">
    <source>
        <dbReference type="RuleBase" id="RU000363"/>
    </source>
</evidence>
<proteinExistence type="inferred from homology"/>
<dbReference type="EMBL" id="JBAKAZ010000012">
    <property type="protein sequence ID" value="MEL0628965.1"/>
    <property type="molecule type" value="Genomic_DNA"/>
</dbReference>
<dbReference type="Pfam" id="PF00106">
    <property type="entry name" value="adh_short"/>
    <property type="match status" value="1"/>
</dbReference>
<dbReference type="InterPro" id="IPR002347">
    <property type="entry name" value="SDR_fam"/>
</dbReference>
<dbReference type="PANTHER" id="PTHR24320:SF148">
    <property type="entry name" value="NAD(P)-BINDING ROSSMANN-FOLD SUPERFAMILY PROTEIN"/>
    <property type="match status" value="1"/>
</dbReference>
<dbReference type="Proteomes" id="UP001369082">
    <property type="component" value="Unassembled WGS sequence"/>
</dbReference>
<dbReference type="InterPro" id="IPR036291">
    <property type="entry name" value="NAD(P)-bd_dom_sf"/>
</dbReference>
<dbReference type="RefSeq" id="WP_341596979.1">
    <property type="nucleotide sequence ID" value="NZ_JBAKAZ010000012.1"/>
</dbReference>
<accession>A0ABU9GNW7</accession>
<name>A0ABU9GNW7_9GAMM</name>